<accession>A0A1R1PCJ6</accession>
<gene>
    <name evidence="1" type="ORF">AX774_g7908</name>
</gene>
<comment type="caution">
    <text evidence="1">The sequence shown here is derived from an EMBL/GenBank/DDBJ whole genome shotgun (WGS) entry which is preliminary data.</text>
</comment>
<keyword evidence="2" id="KW-1185">Reference proteome</keyword>
<dbReference type="OrthoDB" id="10067601at2759"/>
<dbReference type="AlphaFoldDB" id="A0A1R1PCJ6"/>
<name>A0A1R1PCJ6_ZANCU</name>
<reference evidence="2" key="1">
    <citation type="submission" date="2017-01" db="EMBL/GenBank/DDBJ databases">
        <authorList>
            <person name="Wang Y."/>
            <person name="White M."/>
            <person name="Kvist S."/>
            <person name="Moncalvo J.-M."/>
        </authorList>
    </citation>
    <scope>NUCLEOTIDE SEQUENCE [LARGE SCALE GENOMIC DNA]</scope>
    <source>
        <strain evidence="2">COL-18-3</strain>
    </source>
</reference>
<protein>
    <submittedName>
        <fullName evidence="1">Uncharacterized protein</fullName>
    </submittedName>
</protein>
<dbReference type="Proteomes" id="UP000188320">
    <property type="component" value="Unassembled WGS sequence"/>
</dbReference>
<evidence type="ECO:0000313" key="2">
    <source>
        <dbReference type="Proteomes" id="UP000188320"/>
    </source>
</evidence>
<sequence length="100" mass="11418">MPVEDGYELFGIGKENITVCDSYNENHPVITNVVSKYSKMLVEEYSQLTANNAIEHGIDTGEAAPIKIKHYRILNALKDKFRDEIKLIKDKNIIEPCYSE</sequence>
<organism evidence="1 2">
    <name type="scientific">Zancudomyces culisetae</name>
    <name type="common">Gut fungus</name>
    <name type="synonym">Smittium culisetae</name>
    <dbReference type="NCBI Taxonomy" id="1213189"/>
    <lineage>
        <taxon>Eukaryota</taxon>
        <taxon>Fungi</taxon>
        <taxon>Fungi incertae sedis</taxon>
        <taxon>Zoopagomycota</taxon>
        <taxon>Kickxellomycotina</taxon>
        <taxon>Harpellomycetes</taxon>
        <taxon>Harpellales</taxon>
        <taxon>Legeriomycetaceae</taxon>
        <taxon>Zancudomyces</taxon>
    </lineage>
</organism>
<proteinExistence type="predicted"/>
<evidence type="ECO:0000313" key="1">
    <source>
        <dbReference type="EMBL" id="OMH78696.1"/>
    </source>
</evidence>
<dbReference type="EMBL" id="LSSK01001852">
    <property type="protein sequence ID" value="OMH78696.1"/>
    <property type="molecule type" value="Genomic_DNA"/>
</dbReference>